<accession>A0A1E7EWE5</accession>
<feature type="domain" description="Ribosome recycling factor" evidence="4">
    <location>
        <begin position="103"/>
        <end position="258"/>
    </location>
</feature>
<dbReference type="InterPro" id="IPR023584">
    <property type="entry name" value="Ribosome_recyc_fac_dom"/>
</dbReference>
<gene>
    <name evidence="5" type="ORF">FRACYDRAFT_263993</name>
</gene>
<protein>
    <submittedName>
        <fullName evidence="5">Ribosome recycling factor</fullName>
    </submittedName>
</protein>
<evidence type="ECO:0000259" key="4">
    <source>
        <dbReference type="Pfam" id="PF01765"/>
    </source>
</evidence>
<dbReference type="GO" id="GO:0005739">
    <property type="term" value="C:mitochondrion"/>
    <property type="evidence" value="ECO:0007669"/>
    <property type="project" value="TreeGrafter"/>
</dbReference>
<evidence type="ECO:0000256" key="3">
    <source>
        <dbReference type="SAM" id="MobiDB-lite"/>
    </source>
</evidence>
<dbReference type="EMBL" id="KV784373">
    <property type="protein sequence ID" value="OEU10177.1"/>
    <property type="molecule type" value="Genomic_DNA"/>
</dbReference>
<dbReference type="SUPFAM" id="SSF55194">
    <property type="entry name" value="Ribosome recycling factor, RRF"/>
    <property type="match status" value="1"/>
</dbReference>
<dbReference type="GO" id="GO:0006412">
    <property type="term" value="P:translation"/>
    <property type="evidence" value="ECO:0007669"/>
    <property type="project" value="UniProtKB-KW"/>
</dbReference>
<dbReference type="Pfam" id="PF01765">
    <property type="entry name" value="RRF"/>
    <property type="match status" value="1"/>
</dbReference>
<dbReference type="InParanoid" id="A0A1E7EWE5"/>
<dbReference type="InterPro" id="IPR002661">
    <property type="entry name" value="Ribosome_recyc_fac"/>
</dbReference>
<name>A0A1E7EWE5_9STRA</name>
<evidence type="ECO:0000313" key="5">
    <source>
        <dbReference type="EMBL" id="OEU10177.1"/>
    </source>
</evidence>
<dbReference type="Proteomes" id="UP000095751">
    <property type="component" value="Unassembled WGS sequence"/>
</dbReference>
<evidence type="ECO:0000256" key="2">
    <source>
        <dbReference type="ARBA" id="ARBA00022917"/>
    </source>
</evidence>
<feature type="region of interest" description="Disordered" evidence="3">
    <location>
        <begin position="56"/>
        <end position="103"/>
    </location>
</feature>
<keyword evidence="2" id="KW-0648">Protein biosynthesis</keyword>
<dbReference type="AlphaFoldDB" id="A0A1E7EWE5"/>
<dbReference type="KEGG" id="fcy:FRACYDRAFT_263993"/>
<dbReference type="OrthoDB" id="407355at2759"/>
<reference evidence="5 6" key="1">
    <citation type="submission" date="2016-09" db="EMBL/GenBank/DDBJ databases">
        <title>Extensive genetic diversity and differential bi-allelic expression allows diatom success in the polar Southern Ocean.</title>
        <authorList>
            <consortium name="DOE Joint Genome Institute"/>
            <person name="Mock T."/>
            <person name="Otillar R.P."/>
            <person name="Strauss J."/>
            <person name="Dupont C."/>
            <person name="Frickenhaus S."/>
            <person name="Maumus F."/>
            <person name="Mcmullan M."/>
            <person name="Sanges R."/>
            <person name="Schmutz J."/>
            <person name="Toseland A."/>
            <person name="Valas R."/>
            <person name="Veluchamy A."/>
            <person name="Ward B.J."/>
            <person name="Allen A."/>
            <person name="Barry K."/>
            <person name="Falciatore A."/>
            <person name="Ferrante M."/>
            <person name="Fortunato A.E."/>
            <person name="Gloeckner G."/>
            <person name="Gruber A."/>
            <person name="Hipkin R."/>
            <person name="Janech M."/>
            <person name="Kroth P."/>
            <person name="Leese F."/>
            <person name="Lindquist E."/>
            <person name="Lyon B.R."/>
            <person name="Martin J."/>
            <person name="Mayer C."/>
            <person name="Parker M."/>
            <person name="Quesneville H."/>
            <person name="Raymond J."/>
            <person name="Uhlig C."/>
            <person name="Valentin K.U."/>
            <person name="Worden A.Z."/>
            <person name="Armbrust E.V."/>
            <person name="Bowler C."/>
            <person name="Green B."/>
            <person name="Moulton V."/>
            <person name="Van Oosterhout C."/>
            <person name="Grigoriev I."/>
        </authorList>
    </citation>
    <scope>NUCLEOTIDE SEQUENCE [LARGE SCALE GENOMIC DNA]</scope>
    <source>
        <strain evidence="5 6">CCMP1102</strain>
    </source>
</reference>
<organism evidence="5 6">
    <name type="scientific">Fragilariopsis cylindrus CCMP1102</name>
    <dbReference type="NCBI Taxonomy" id="635003"/>
    <lineage>
        <taxon>Eukaryota</taxon>
        <taxon>Sar</taxon>
        <taxon>Stramenopiles</taxon>
        <taxon>Ochrophyta</taxon>
        <taxon>Bacillariophyta</taxon>
        <taxon>Bacillariophyceae</taxon>
        <taxon>Bacillariophycidae</taxon>
        <taxon>Bacillariales</taxon>
        <taxon>Bacillariaceae</taxon>
        <taxon>Fragilariopsis</taxon>
    </lineage>
</organism>
<comment type="similarity">
    <text evidence="1">Belongs to the RRF family.</text>
</comment>
<proteinExistence type="inferred from homology"/>
<dbReference type="PANTHER" id="PTHR20982">
    <property type="entry name" value="RIBOSOME RECYCLING FACTOR"/>
    <property type="match status" value="1"/>
</dbReference>
<dbReference type="Gene3D" id="1.10.132.20">
    <property type="entry name" value="Ribosome-recycling factor"/>
    <property type="match status" value="1"/>
</dbReference>
<dbReference type="Gene3D" id="3.30.1360.40">
    <property type="match status" value="1"/>
</dbReference>
<feature type="compositionally biased region" description="Basic and acidic residues" evidence="3">
    <location>
        <begin position="56"/>
        <end position="70"/>
    </location>
</feature>
<feature type="compositionally biased region" description="Basic residues" evidence="3">
    <location>
        <begin position="71"/>
        <end position="81"/>
    </location>
</feature>
<keyword evidence="6" id="KW-1185">Reference proteome</keyword>
<sequence length="260" mass="28161">MWLSLNHTGSKLQNALDYASQADISQNKGNVEGFRERGQKRWKHAGKIGHKIETLKDIAHRPERDAAQERRQKKKDRKAAKKGGSGSGGGSKQQVAISERAEPTADMFDDVTVNAYGASTPLNAVAQVVITSPTLAQITCFDPSLAKDVVKAIQLTLELNPQLEEGGGGNIKVPLPRVSMEVREKLSKSAKKRAESCKQRLRGVRRKAMDIVKKGKDGKIPGVSKDDAFSSGKEIETASEATVASIDSIVTEKIDSIMSV</sequence>
<dbReference type="PANTHER" id="PTHR20982:SF3">
    <property type="entry name" value="MITOCHONDRIAL RIBOSOME RECYCLING FACTOR PSEUDO 1"/>
    <property type="match status" value="1"/>
</dbReference>
<dbReference type="GO" id="GO:0043023">
    <property type="term" value="F:ribosomal large subunit binding"/>
    <property type="evidence" value="ECO:0007669"/>
    <property type="project" value="TreeGrafter"/>
</dbReference>
<evidence type="ECO:0000313" key="6">
    <source>
        <dbReference type="Proteomes" id="UP000095751"/>
    </source>
</evidence>
<evidence type="ECO:0000256" key="1">
    <source>
        <dbReference type="ARBA" id="ARBA00005912"/>
    </source>
</evidence>
<dbReference type="InterPro" id="IPR036191">
    <property type="entry name" value="RRF_sf"/>
</dbReference>